<comment type="pathway">
    <text evidence="2">Organic acid metabolism; glycolate biosynthesis; glycolate from 2-phosphoglycolate: step 1/1.</text>
</comment>
<dbReference type="Gene3D" id="1.10.150.240">
    <property type="entry name" value="Putative phosphatase, domain 2"/>
    <property type="match status" value="1"/>
</dbReference>
<dbReference type="GO" id="GO:0006281">
    <property type="term" value="P:DNA repair"/>
    <property type="evidence" value="ECO:0007669"/>
    <property type="project" value="TreeGrafter"/>
</dbReference>
<dbReference type="GO" id="GO:0005829">
    <property type="term" value="C:cytosol"/>
    <property type="evidence" value="ECO:0007669"/>
    <property type="project" value="TreeGrafter"/>
</dbReference>
<evidence type="ECO:0000256" key="2">
    <source>
        <dbReference type="ARBA" id="ARBA00004818"/>
    </source>
</evidence>
<comment type="catalytic activity">
    <reaction evidence="1">
        <text>2-phosphoglycolate + H2O = glycolate + phosphate</text>
        <dbReference type="Rhea" id="RHEA:14369"/>
        <dbReference type="ChEBI" id="CHEBI:15377"/>
        <dbReference type="ChEBI" id="CHEBI:29805"/>
        <dbReference type="ChEBI" id="CHEBI:43474"/>
        <dbReference type="ChEBI" id="CHEBI:58033"/>
        <dbReference type="EC" id="3.1.3.18"/>
    </reaction>
</comment>
<evidence type="ECO:0000256" key="4">
    <source>
        <dbReference type="ARBA" id="ARBA00013078"/>
    </source>
</evidence>
<dbReference type="InterPro" id="IPR023198">
    <property type="entry name" value="PGP-like_dom2"/>
</dbReference>
<dbReference type="InterPro" id="IPR041492">
    <property type="entry name" value="HAD_2"/>
</dbReference>
<gene>
    <name evidence="5" type="ORF">DKT75_02445</name>
</gene>
<evidence type="ECO:0000256" key="3">
    <source>
        <dbReference type="ARBA" id="ARBA00006171"/>
    </source>
</evidence>
<dbReference type="Pfam" id="PF13419">
    <property type="entry name" value="HAD_2"/>
    <property type="match status" value="1"/>
</dbReference>
<evidence type="ECO:0000313" key="6">
    <source>
        <dbReference type="Proteomes" id="UP000245506"/>
    </source>
</evidence>
<dbReference type="GO" id="GO:0008967">
    <property type="term" value="F:phosphoglycolate phosphatase activity"/>
    <property type="evidence" value="ECO:0007669"/>
    <property type="project" value="UniProtKB-EC"/>
</dbReference>
<dbReference type="Proteomes" id="UP000245506">
    <property type="component" value="Unassembled WGS sequence"/>
</dbReference>
<dbReference type="Gene3D" id="3.40.50.1000">
    <property type="entry name" value="HAD superfamily/HAD-like"/>
    <property type="match status" value="1"/>
</dbReference>
<proteinExistence type="inferred from homology"/>
<sequence>MPLIDDYQVYIFDCDGVILDSNQLKIDAMEKTLHELGFGNAEVSKCIQYFRENFGKSRFHHVKVFIEQYLQLSDTTDKLMLEESLIENFSKQCKSLYQSAAVTPYFFEMLSKLEGRKYIASGSAQDELREVFDERGLAKHFEGIFGSPTAKAENIMHILTLESTLNAVMIGDAISDLDASLKNDIDFIGYTPYSNIPEKLNLEAKANGFNVIKTWTELT</sequence>
<keyword evidence="6" id="KW-1185">Reference proteome</keyword>
<evidence type="ECO:0000313" key="5">
    <source>
        <dbReference type="EMBL" id="PWQ98689.1"/>
    </source>
</evidence>
<dbReference type="AlphaFoldDB" id="A0A317CK32"/>
<dbReference type="InterPro" id="IPR023214">
    <property type="entry name" value="HAD_sf"/>
</dbReference>
<evidence type="ECO:0000256" key="1">
    <source>
        <dbReference type="ARBA" id="ARBA00000830"/>
    </source>
</evidence>
<name>A0A317CK32_9GAMM</name>
<accession>A0A317CK32</accession>
<comment type="caution">
    <text evidence="5">The sequence shown here is derived from an EMBL/GenBank/DDBJ whole genome shotgun (WGS) entry which is preliminary data.</text>
</comment>
<dbReference type="PANTHER" id="PTHR43434">
    <property type="entry name" value="PHOSPHOGLYCOLATE PHOSPHATASE"/>
    <property type="match status" value="1"/>
</dbReference>
<organism evidence="5 6">
    <name type="scientific">Leucothrix arctica</name>
    <dbReference type="NCBI Taxonomy" id="1481894"/>
    <lineage>
        <taxon>Bacteria</taxon>
        <taxon>Pseudomonadati</taxon>
        <taxon>Pseudomonadota</taxon>
        <taxon>Gammaproteobacteria</taxon>
        <taxon>Thiotrichales</taxon>
        <taxon>Thiotrichaceae</taxon>
        <taxon>Leucothrix</taxon>
    </lineage>
</organism>
<dbReference type="SFLD" id="SFLDG01129">
    <property type="entry name" value="C1.5:_HAD__Beta-PGM__Phosphata"/>
    <property type="match status" value="1"/>
</dbReference>
<comment type="similarity">
    <text evidence="3">Belongs to the HAD-like hydrolase superfamily. CbbY/CbbZ/Gph/YieH family.</text>
</comment>
<dbReference type="PANTHER" id="PTHR43434:SF1">
    <property type="entry name" value="PHOSPHOGLYCOLATE PHOSPHATASE"/>
    <property type="match status" value="1"/>
</dbReference>
<dbReference type="RefSeq" id="WP_109821845.1">
    <property type="nucleotide sequence ID" value="NZ_QGKL01000010.1"/>
</dbReference>
<dbReference type="SUPFAM" id="SSF56784">
    <property type="entry name" value="HAD-like"/>
    <property type="match status" value="1"/>
</dbReference>
<protein>
    <recommendedName>
        <fullName evidence="4">phosphoglycolate phosphatase</fullName>
        <ecNumber evidence="4">3.1.3.18</ecNumber>
    </recommendedName>
</protein>
<dbReference type="EMBL" id="QGKL01000010">
    <property type="protein sequence ID" value="PWQ98689.1"/>
    <property type="molecule type" value="Genomic_DNA"/>
</dbReference>
<dbReference type="EC" id="3.1.3.18" evidence="4"/>
<dbReference type="SFLD" id="SFLDS00003">
    <property type="entry name" value="Haloacid_Dehalogenase"/>
    <property type="match status" value="1"/>
</dbReference>
<reference evidence="5 6" key="1">
    <citation type="submission" date="2018-05" db="EMBL/GenBank/DDBJ databases">
        <title>Leucothrix arctica sp. nov., isolated from Arctic seawater.</title>
        <authorList>
            <person name="Choi A."/>
            <person name="Baek K."/>
        </authorList>
    </citation>
    <scope>NUCLEOTIDE SEQUENCE [LARGE SCALE GENOMIC DNA]</scope>
    <source>
        <strain evidence="5 6">IMCC9719</strain>
    </source>
</reference>
<dbReference type="InterPro" id="IPR050155">
    <property type="entry name" value="HAD-like_hydrolase_sf"/>
</dbReference>
<dbReference type="OrthoDB" id="9776368at2"/>
<keyword evidence="5" id="KW-0378">Hydrolase</keyword>
<dbReference type="InterPro" id="IPR036412">
    <property type="entry name" value="HAD-like_sf"/>
</dbReference>